<evidence type="ECO:0000256" key="7">
    <source>
        <dbReference type="ARBA" id="ARBA00022741"/>
    </source>
</evidence>
<evidence type="ECO:0000256" key="5">
    <source>
        <dbReference type="ARBA" id="ARBA00022553"/>
    </source>
</evidence>
<dbReference type="AlphaFoldDB" id="A0A0D0MRE1"/>
<evidence type="ECO:0000256" key="4">
    <source>
        <dbReference type="ARBA" id="ARBA00022475"/>
    </source>
</evidence>
<feature type="transmembrane region" description="Helical" evidence="10">
    <location>
        <begin position="48"/>
        <end position="67"/>
    </location>
</feature>
<keyword evidence="8 13" id="KW-0418">Kinase</keyword>
<evidence type="ECO:0000256" key="10">
    <source>
        <dbReference type="SAM" id="Phobius"/>
    </source>
</evidence>
<dbReference type="PROSITE" id="PS50109">
    <property type="entry name" value="HIS_KIN"/>
    <property type="match status" value="1"/>
</dbReference>
<dbReference type="InterPro" id="IPR036097">
    <property type="entry name" value="HisK_dim/P_sf"/>
</dbReference>
<accession>A0A0D0MRE1</accession>
<keyword evidence="4" id="KW-1003">Cell membrane</keyword>
<comment type="subcellular location">
    <subcellularLocation>
        <location evidence="2">Cell membrane</location>
        <topology evidence="2">Multi-pass membrane protein</topology>
    </subcellularLocation>
</comment>
<evidence type="ECO:0000313" key="14">
    <source>
        <dbReference type="Proteomes" id="UP000032067"/>
    </source>
</evidence>
<dbReference type="Pfam" id="PF00512">
    <property type="entry name" value="HisKA"/>
    <property type="match status" value="1"/>
</dbReference>
<dbReference type="InterPro" id="IPR003660">
    <property type="entry name" value="HAMP_dom"/>
</dbReference>
<dbReference type="GO" id="GO:0005886">
    <property type="term" value="C:plasma membrane"/>
    <property type="evidence" value="ECO:0007669"/>
    <property type="project" value="UniProtKB-SubCell"/>
</dbReference>
<dbReference type="PRINTS" id="PR00344">
    <property type="entry name" value="BCTRLSENSOR"/>
</dbReference>
<dbReference type="InterPro" id="IPR003661">
    <property type="entry name" value="HisK_dim/P_dom"/>
</dbReference>
<evidence type="ECO:0000256" key="2">
    <source>
        <dbReference type="ARBA" id="ARBA00004651"/>
    </source>
</evidence>
<sequence>MRFGARDHREAWRQMACRRAEMRRQWHAQWHEKVQGKRRWRRSLRIRLVMMFVLLALVMAGVFMGGMKKAFSTGWAEAAKPMLVDYADRLVAEIGTPPDVARAQALVARLPITIRIVGPTVNWDSNPGGNSSPGGWMHDRDEALWNDKWFIRPTSDGHRVIFGWAPKLWQLAPRATGWATLGLLLSCVLLGYAYVSRLLRPLIDIREGAQRFGRGEFTEPIPVRRNDDLGDLAQRINTMADDIQAMLDAKRGLLLALSHELRSPLTRARLNAELLPATPEGQAEREALLRDLNEMRDLISDLLESERLASPHAALQREPVDLAVLVRQIVAEMPGAEMVHLDLAEGLPPHSIDRMRIRLLVRNLLDNAMRYSIEAPRPPCVSLRAVLDGRVQGVELEMRDFGPGVDEAQLGRLTEPFYRTDGARARATGGVGLGMYLCRLVAEAHGGSLTVRNANPGLQIVVRF</sequence>
<dbReference type="OrthoDB" id="9804645at2"/>
<organism evidence="13 14">
    <name type="scientific">Variovorax paradoxus</name>
    <dbReference type="NCBI Taxonomy" id="34073"/>
    <lineage>
        <taxon>Bacteria</taxon>
        <taxon>Pseudomonadati</taxon>
        <taxon>Pseudomonadota</taxon>
        <taxon>Betaproteobacteria</taxon>
        <taxon>Burkholderiales</taxon>
        <taxon>Comamonadaceae</taxon>
        <taxon>Variovorax</taxon>
    </lineage>
</organism>
<dbReference type="GO" id="GO:0005524">
    <property type="term" value="F:ATP binding"/>
    <property type="evidence" value="ECO:0007669"/>
    <property type="project" value="UniProtKB-KW"/>
</dbReference>
<evidence type="ECO:0000256" key="8">
    <source>
        <dbReference type="ARBA" id="ARBA00022777"/>
    </source>
</evidence>
<feature type="domain" description="Histidine kinase" evidence="11">
    <location>
        <begin position="256"/>
        <end position="464"/>
    </location>
</feature>
<dbReference type="SMART" id="SM00387">
    <property type="entry name" value="HATPase_c"/>
    <property type="match status" value="1"/>
</dbReference>
<dbReference type="SUPFAM" id="SSF55874">
    <property type="entry name" value="ATPase domain of HSP90 chaperone/DNA topoisomerase II/histidine kinase"/>
    <property type="match status" value="1"/>
</dbReference>
<reference evidence="13 14" key="1">
    <citation type="submission" date="2014-12" db="EMBL/GenBank/DDBJ databases">
        <title>16Stimator: statistical estimation of ribosomal gene copy numbers from draft genome assemblies.</title>
        <authorList>
            <person name="Perisin M.A."/>
            <person name="Vetter M."/>
            <person name="Gilbert J.A."/>
            <person name="Bergelson J."/>
        </authorList>
    </citation>
    <scope>NUCLEOTIDE SEQUENCE [LARGE SCALE GENOMIC DNA]</scope>
    <source>
        <strain evidence="13 14">MEDvA23</strain>
    </source>
</reference>
<evidence type="ECO:0000256" key="6">
    <source>
        <dbReference type="ARBA" id="ARBA00022679"/>
    </source>
</evidence>
<feature type="domain" description="HAMP" evidence="12">
    <location>
        <begin position="196"/>
        <end position="248"/>
    </location>
</feature>
<dbReference type="SMART" id="SM00304">
    <property type="entry name" value="HAMP"/>
    <property type="match status" value="1"/>
</dbReference>
<dbReference type="GO" id="GO:0000155">
    <property type="term" value="F:phosphorelay sensor kinase activity"/>
    <property type="evidence" value="ECO:0007669"/>
    <property type="project" value="InterPro"/>
</dbReference>
<dbReference type="SUPFAM" id="SSF158472">
    <property type="entry name" value="HAMP domain-like"/>
    <property type="match status" value="1"/>
</dbReference>
<dbReference type="InterPro" id="IPR036890">
    <property type="entry name" value="HATPase_C_sf"/>
</dbReference>
<dbReference type="Pfam" id="PF02518">
    <property type="entry name" value="HATPase_c"/>
    <property type="match status" value="1"/>
</dbReference>
<keyword evidence="10" id="KW-1133">Transmembrane helix</keyword>
<dbReference type="EMBL" id="JXQQ01000022">
    <property type="protein sequence ID" value="KIQ33404.1"/>
    <property type="molecule type" value="Genomic_DNA"/>
</dbReference>
<name>A0A0D0MRE1_VARPD</name>
<keyword evidence="10" id="KW-0812">Transmembrane</keyword>
<dbReference type="InterPro" id="IPR003594">
    <property type="entry name" value="HATPase_dom"/>
</dbReference>
<dbReference type="PROSITE" id="PS50885">
    <property type="entry name" value="HAMP"/>
    <property type="match status" value="1"/>
</dbReference>
<dbReference type="Pfam" id="PF00672">
    <property type="entry name" value="HAMP"/>
    <property type="match status" value="1"/>
</dbReference>
<keyword evidence="9" id="KW-0067">ATP-binding</keyword>
<evidence type="ECO:0000256" key="9">
    <source>
        <dbReference type="ARBA" id="ARBA00022840"/>
    </source>
</evidence>
<evidence type="ECO:0000259" key="12">
    <source>
        <dbReference type="PROSITE" id="PS50885"/>
    </source>
</evidence>
<dbReference type="Gene3D" id="1.10.287.130">
    <property type="match status" value="1"/>
</dbReference>
<dbReference type="EC" id="2.7.13.3" evidence="3"/>
<dbReference type="InterPro" id="IPR050980">
    <property type="entry name" value="2C_sensor_his_kinase"/>
</dbReference>
<protein>
    <recommendedName>
        <fullName evidence="3">histidine kinase</fullName>
        <ecNumber evidence="3">2.7.13.3</ecNumber>
    </recommendedName>
</protein>
<gene>
    <name evidence="13" type="ORF">RT97_10520</name>
</gene>
<keyword evidence="7" id="KW-0547">Nucleotide-binding</keyword>
<evidence type="ECO:0000256" key="1">
    <source>
        <dbReference type="ARBA" id="ARBA00000085"/>
    </source>
</evidence>
<keyword evidence="10" id="KW-0472">Membrane</keyword>
<dbReference type="SMART" id="SM00388">
    <property type="entry name" value="HisKA"/>
    <property type="match status" value="1"/>
</dbReference>
<proteinExistence type="predicted"/>
<dbReference type="InterPro" id="IPR005467">
    <property type="entry name" value="His_kinase_dom"/>
</dbReference>
<dbReference type="CDD" id="cd00075">
    <property type="entry name" value="HATPase"/>
    <property type="match status" value="1"/>
</dbReference>
<dbReference type="InterPro" id="IPR004358">
    <property type="entry name" value="Sig_transdc_His_kin-like_C"/>
</dbReference>
<dbReference type="CDD" id="cd06225">
    <property type="entry name" value="HAMP"/>
    <property type="match status" value="1"/>
</dbReference>
<comment type="catalytic activity">
    <reaction evidence="1">
        <text>ATP + protein L-histidine = ADP + protein N-phospho-L-histidine.</text>
        <dbReference type="EC" id="2.7.13.3"/>
    </reaction>
</comment>
<dbReference type="PANTHER" id="PTHR44936">
    <property type="entry name" value="SENSOR PROTEIN CREC"/>
    <property type="match status" value="1"/>
</dbReference>
<dbReference type="Gene3D" id="3.30.565.10">
    <property type="entry name" value="Histidine kinase-like ATPase, C-terminal domain"/>
    <property type="match status" value="1"/>
</dbReference>
<dbReference type="RefSeq" id="WP_042578723.1">
    <property type="nucleotide sequence ID" value="NZ_JXQQ01000022.1"/>
</dbReference>
<dbReference type="PANTHER" id="PTHR44936:SF10">
    <property type="entry name" value="SENSOR PROTEIN RSTB"/>
    <property type="match status" value="1"/>
</dbReference>
<keyword evidence="5" id="KW-0597">Phosphoprotein</keyword>
<evidence type="ECO:0000313" key="13">
    <source>
        <dbReference type="EMBL" id="KIQ33404.1"/>
    </source>
</evidence>
<evidence type="ECO:0000256" key="3">
    <source>
        <dbReference type="ARBA" id="ARBA00012438"/>
    </source>
</evidence>
<evidence type="ECO:0000259" key="11">
    <source>
        <dbReference type="PROSITE" id="PS50109"/>
    </source>
</evidence>
<dbReference type="CDD" id="cd00082">
    <property type="entry name" value="HisKA"/>
    <property type="match status" value="1"/>
</dbReference>
<dbReference type="Gene3D" id="6.10.340.10">
    <property type="match status" value="1"/>
</dbReference>
<dbReference type="SUPFAM" id="SSF47384">
    <property type="entry name" value="Homodimeric domain of signal transducing histidine kinase"/>
    <property type="match status" value="1"/>
</dbReference>
<dbReference type="Proteomes" id="UP000032067">
    <property type="component" value="Unassembled WGS sequence"/>
</dbReference>
<comment type="caution">
    <text evidence="13">The sequence shown here is derived from an EMBL/GenBank/DDBJ whole genome shotgun (WGS) entry which is preliminary data.</text>
</comment>
<keyword evidence="6" id="KW-0808">Transferase</keyword>